<dbReference type="SUPFAM" id="SSF51905">
    <property type="entry name" value="FAD/NAD(P)-binding domain"/>
    <property type="match status" value="1"/>
</dbReference>
<dbReference type="PANTHER" id="PTHR11530">
    <property type="entry name" value="D-AMINO ACID OXIDASE"/>
    <property type="match status" value="1"/>
</dbReference>
<evidence type="ECO:0000256" key="8">
    <source>
        <dbReference type="ARBA" id="ARBA00049547"/>
    </source>
</evidence>
<dbReference type="GO" id="GO:0016491">
    <property type="term" value="F:oxidoreductase activity"/>
    <property type="evidence" value="ECO:0007669"/>
    <property type="project" value="UniProtKB-KW"/>
</dbReference>
<feature type="domain" description="FAD dependent oxidoreductase" evidence="9">
    <location>
        <begin position="117"/>
        <end position="377"/>
    </location>
</feature>
<evidence type="ECO:0000256" key="3">
    <source>
        <dbReference type="ARBA" id="ARBA00022630"/>
    </source>
</evidence>
<evidence type="ECO:0000256" key="5">
    <source>
        <dbReference type="ARBA" id="ARBA00023002"/>
    </source>
</evidence>
<evidence type="ECO:0000313" key="11">
    <source>
        <dbReference type="Proteomes" id="UP001168528"/>
    </source>
</evidence>
<dbReference type="InterPro" id="IPR006076">
    <property type="entry name" value="FAD-dep_OxRdtase"/>
</dbReference>
<gene>
    <name evidence="10" type="ORF">Q0590_07185</name>
</gene>
<comment type="cofactor">
    <cofactor evidence="1">
        <name>FAD</name>
        <dbReference type="ChEBI" id="CHEBI:57692"/>
    </cofactor>
</comment>
<dbReference type="InterPro" id="IPR036188">
    <property type="entry name" value="FAD/NAD-bd_sf"/>
</dbReference>
<evidence type="ECO:0000259" key="9">
    <source>
        <dbReference type="Pfam" id="PF01266"/>
    </source>
</evidence>
<keyword evidence="5 10" id="KW-0560">Oxidoreductase</keyword>
<comment type="caution">
    <text evidence="10">The sequence shown here is derived from an EMBL/GenBank/DDBJ whole genome shotgun (WGS) entry which is preliminary data.</text>
</comment>
<evidence type="ECO:0000256" key="6">
    <source>
        <dbReference type="ARBA" id="ARBA00039101"/>
    </source>
</evidence>
<keyword evidence="4" id="KW-0274">FAD</keyword>
<evidence type="ECO:0000256" key="4">
    <source>
        <dbReference type="ARBA" id="ARBA00022827"/>
    </source>
</evidence>
<organism evidence="10 11">
    <name type="scientific">Rhodocytophaga aerolata</name>
    <dbReference type="NCBI Taxonomy" id="455078"/>
    <lineage>
        <taxon>Bacteria</taxon>
        <taxon>Pseudomonadati</taxon>
        <taxon>Bacteroidota</taxon>
        <taxon>Cytophagia</taxon>
        <taxon>Cytophagales</taxon>
        <taxon>Rhodocytophagaceae</taxon>
        <taxon>Rhodocytophaga</taxon>
    </lineage>
</organism>
<proteinExistence type="inferred from homology"/>
<protein>
    <recommendedName>
        <fullName evidence="7">D-amino-acid oxidase</fullName>
        <ecNumber evidence="6">1.4.3.3</ecNumber>
    </recommendedName>
</protein>
<dbReference type="PROSITE" id="PS51257">
    <property type="entry name" value="PROKAR_LIPOPROTEIN"/>
    <property type="match status" value="1"/>
</dbReference>
<dbReference type="EC" id="1.4.3.3" evidence="6"/>
<keyword evidence="11" id="KW-1185">Reference proteome</keyword>
<dbReference type="Gene3D" id="3.40.50.720">
    <property type="entry name" value="NAD(P)-binding Rossmann-like Domain"/>
    <property type="match status" value="2"/>
</dbReference>
<dbReference type="InterPro" id="IPR023209">
    <property type="entry name" value="DAO"/>
</dbReference>
<dbReference type="EMBL" id="JAUKPO010000003">
    <property type="protein sequence ID" value="MDO1446028.1"/>
    <property type="molecule type" value="Genomic_DNA"/>
</dbReference>
<evidence type="ECO:0000313" key="10">
    <source>
        <dbReference type="EMBL" id="MDO1446028.1"/>
    </source>
</evidence>
<keyword evidence="3" id="KW-0285">Flavoprotein</keyword>
<dbReference type="Gene3D" id="3.30.9.10">
    <property type="entry name" value="D-Amino Acid Oxidase, subunit A, domain 2"/>
    <property type="match status" value="2"/>
</dbReference>
<dbReference type="PANTHER" id="PTHR11530:SF11">
    <property type="entry name" value="D-ASPARTATE OXIDASE"/>
    <property type="match status" value="1"/>
</dbReference>
<dbReference type="RefSeq" id="WP_302036833.1">
    <property type="nucleotide sequence ID" value="NZ_JAUKPO010000003.1"/>
</dbReference>
<evidence type="ECO:0000256" key="2">
    <source>
        <dbReference type="ARBA" id="ARBA00006730"/>
    </source>
</evidence>
<sequence length="381" mass="42392">MNRRTFLQTTGLSTAAIATGLTSCISSSGNKAYMDRHFHISSGIHKIPKLRISMDRIVKETVGLRPFRASGPRLDCEMLGRKTIVHNYGHGGSGWSLSWGTGNIAREKAEATGEKRFAVLGCGTVGIATARLLQERGHEVTIYAKELPPHVTSFLATGTWSPAYRLCDPEKITPQLKADWEKACLFSFRTFQNLLGFNDIVSWVDEYVVRNDMPAANEMHGQLEIKGLLPERVLLSRKEHPFKASYVARMSGMMFNIPSYLHKQLNDFMLFGGKVKIREFKTLEDIDALEEKCVVNCTGLGAKFLFNDEELTPVSGQLSCLIPQPEVTYKLNTQGASVIARKDGIYLGGNGIVGNWDTTPSREQTEKVVTVLQELMQNMRG</sequence>
<dbReference type="Proteomes" id="UP001168528">
    <property type="component" value="Unassembled WGS sequence"/>
</dbReference>
<evidence type="ECO:0000256" key="1">
    <source>
        <dbReference type="ARBA" id="ARBA00001974"/>
    </source>
</evidence>
<dbReference type="Pfam" id="PF01266">
    <property type="entry name" value="DAO"/>
    <property type="match status" value="1"/>
</dbReference>
<evidence type="ECO:0000256" key="7">
    <source>
        <dbReference type="ARBA" id="ARBA00039751"/>
    </source>
</evidence>
<comment type="similarity">
    <text evidence="2">Belongs to the DAMOX/DASOX family.</text>
</comment>
<comment type="catalytic activity">
    <reaction evidence="8">
        <text>a D-alpha-amino acid + O2 + H2O = a 2-oxocarboxylate + H2O2 + NH4(+)</text>
        <dbReference type="Rhea" id="RHEA:21816"/>
        <dbReference type="ChEBI" id="CHEBI:15377"/>
        <dbReference type="ChEBI" id="CHEBI:15379"/>
        <dbReference type="ChEBI" id="CHEBI:16240"/>
        <dbReference type="ChEBI" id="CHEBI:28938"/>
        <dbReference type="ChEBI" id="CHEBI:35179"/>
        <dbReference type="ChEBI" id="CHEBI:59871"/>
        <dbReference type="EC" id="1.4.3.3"/>
    </reaction>
    <physiologicalReaction direction="left-to-right" evidence="8">
        <dbReference type="Rhea" id="RHEA:21817"/>
    </physiologicalReaction>
</comment>
<name>A0ABT8R1Q8_9BACT</name>
<reference evidence="10" key="1">
    <citation type="submission" date="2023-07" db="EMBL/GenBank/DDBJ databases">
        <title>The genome sequence of Rhodocytophaga aerolata KACC 12507.</title>
        <authorList>
            <person name="Zhang X."/>
        </authorList>
    </citation>
    <scope>NUCLEOTIDE SEQUENCE</scope>
    <source>
        <strain evidence="10">KACC 12507</strain>
    </source>
</reference>
<accession>A0ABT8R1Q8</accession>